<dbReference type="InterPro" id="IPR005123">
    <property type="entry name" value="Oxoglu/Fe-dep_dioxygenase_dom"/>
</dbReference>
<evidence type="ECO:0000256" key="5">
    <source>
        <dbReference type="ARBA" id="ARBA00023004"/>
    </source>
</evidence>
<dbReference type="GO" id="GO:0035516">
    <property type="term" value="F:broad specificity oxidative DNA demethylase activity"/>
    <property type="evidence" value="ECO:0007669"/>
    <property type="project" value="TreeGrafter"/>
</dbReference>
<comment type="cofactor">
    <cofactor evidence="6">
        <name>Fe(2+)</name>
        <dbReference type="ChEBI" id="CHEBI:29033"/>
    </cofactor>
    <text evidence="6">Binds 1 Fe(2+) ion per subunit.</text>
</comment>
<dbReference type="InterPro" id="IPR037151">
    <property type="entry name" value="AlkB-like_sf"/>
</dbReference>
<dbReference type="GO" id="GO:0008198">
    <property type="term" value="F:ferrous iron binding"/>
    <property type="evidence" value="ECO:0007669"/>
    <property type="project" value="TreeGrafter"/>
</dbReference>
<dbReference type="PANTHER" id="PTHR16557:SF10">
    <property type="entry name" value="2-OXOGLUTARATE-DEPENDENT DIOXYGENASE FAMILY PROTEIN"/>
    <property type="match status" value="1"/>
</dbReference>
<dbReference type="SUPFAM" id="SSF51197">
    <property type="entry name" value="Clavaminate synthase-like"/>
    <property type="match status" value="1"/>
</dbReference>
<dbReference type="Gene3D" id="2.60.120.590">
    <property type="entry name" value="Alpha-ketoglutarate-dependent dioxygenase AlkB-like"/>
    <property type="match status" value="1"/>
</dbReference>
<proteinExistence type="inferred from homology"/>
<keyword evidence="2 6" id="KW-0479">Metal-binding</keyword>
<keyword evidence="5 6" id="KW-0408">Iron</keyword>
<evidence type="ECO:0000313" key="8">
    <source>
        <dbReference type="EnsemblPlants" id="Kaladp0024s0425.1.v1.1"/>
    </source>
</evidence>
<dbReference type="Proteomes" id="UP000594263">
    <property type="component" value="Unplaced"/>
</dbReference>
<dbReference type="GO" id="GO:0035513">
    <property type="term" value="P:oxidative RNA demethylation"/>
    <property type="evidence" value="ECO:0007669"/>
    <property type="project" value="TreeGrafter"/>
</dbReference>
<dbReference type="InterPro" id="IPR027450">
    <property type="entry name" value="AlkB-like"/>
</dbReference>
<dbReference type="Gramene" id="Kaladp0024s0425.1.v1.1">
    <property type="protein sequence ID" value="Kaladp0024s0425.1.v1.1"/>
    <property type="gene ID" value="Kaladp0024s0425.v1.1"/>
</dbReference>
<dbReference type="Pfam" id="PF13532">
    <property type="entry name" value="2OG-FeII_Oxy_2"/>
    <property type="match status" value="1"/>
</dbReference>
<evidence type="ECO:0000256" key="2">
    <source>
        <dbReference type="ARBA" id="ARBA00022723"/>
    </source>
</evidence>
<dbReference type="PANTHER" id="PTHR16557">
    <property type="entry name" value="ALKYLATED DNA REPAIR PROTEIN ALKB-RELATED"/>
    <property type="match status" value="1"/>
</dbReference>
<name>A0A7N0T6Q5_KALFE</name>
<feature type="binding site" evidence="6">
    <location>
        <position position="484"/>
    </location>
    <ligand>
        <name>Fe cation</name>
        <dbReference type="ChEBI" id="CHEBI:24875"/>
        <note>catalytic</note>
    </ligand>
</feature>
<dbReference type="GO" id="GO:0005737">
    <property type="term" value="C:cytoplasm"/>
    <property type="evidence" value="ECO:0007669"/>
    <property type="project" value="TreeGrafter"/>
</dbReference>
<keyword evidence="4" id="KW-0560">Oxidoreductase</keyword>
<dbReference type="PROSITE" id="PS51471">
    <property type="entry name" value="FE2OG_OXY"/>
    <property type="match status" value="1"/>
</dbReference>
<evidence type="ECO:0000313" key="9">
    <source>
        <dbReference type="Proteomes" id="UP000594263"/>
    </source>
</evidence>
<protein>
    <recommendedName>
        <fullName evidence="7">Fe2OG dioxygenase domain-containing protein</fullName>
    </recommendedName>
</protein>
<evidence type="ECO:0000259" key="7">
    <source>
        <dbReference type="PROSITE" id="PS51471"/>
    </source>
</evidence>
<evidence type="ECO:0000256" key="1">
    <source>
        <dbReference type="ARBA" id="ARBA00007879"/>
    </source>
</evidence>
<keyword evidence="9" id="KW-1185">Reference proteome</keyword>
<organism evidence="8 9">
    <name type="scientific">Kalanchoe fedtschenkoi</name>
    <name type="common">Lavender scallops</name>
    <name type="synonym">South American air plant</name>
    <dbReference type="NCBI Taxonomy" id="63787"/>
    <lineage>
        <taxon>Eukaryota</taxon>
        <taxon>Viridiplantae</taxon>
        <taxon>Streptophyta</taxon>
        <taxon>Embryophyta</taxon>
        <taxon>Tracheophyta</taxon>
        <taxon>Spermatophyta</taxon>
        <taxon>Magnoliopsida</taxon>
        <taxon>eudicotyledons</taxon>
        <taxon>Gunneridae</taxon>
        <taxon>Pentapetalae</taxon>
        <taxon>Saxifragales</taxon>
        <taxon>Crassulaceae</taxon>
        <taxon>Kalanchoe</taxon>
    </lineage>
</organism>
<dbReference type="GO" id="GO:0035515">
    <property type="term" value="F:oxidative RNA demethylase activity"/>
    <property type="evidence" value="ECO:0007669"/>
    <property type="project" value="TreeGrafter"/>
</dbReference>
<feature type="domain" description="Fe2OG dioxygenase" evidence="7">
    <location>
        <begin position="406"/>
        <end position="516"/>
    </location>
</feature>
<evidence type="ECO:0000256" key="3">
    <source>
        <dbReference type="ARBA" id="ARBA00022964"/>
    </source>
</evidence>
<evidence type="ECO:0000256" key="6">
    <source>
        <dbReference type="PIRSR" id="PIRSR604574-2"/>
    </source>
</evidence>
<dbReference type="AlphaFoldDB" id="A0A7N0T6Q5"/>
<sequence length="516" mass="57590">MLLLCSRPLRFSISSHLCFSESIDLCRRSAPQSQNSVGRRSGLESSGRAIVRPNQSFNMVEKHPRYEKMHERNSTSPQDAVQNPSSAVAILIYKAEFPLKSESVNLSGKGLGQIKNKVDLSPWTIDSPQPAGSFLETCAFKSPLKHGVTLEVKGQSVDDGLSDGEPFEYEGEDGAYSYSELYSKDTQDVRKSFRWHTQNPHSRSHLKSTASQLQSISLPTQFGKRSLAYGGMYHTQSRSNQRGRWMGYNSRRPQSRQRMKPFDICESSYGASSFSKNNEVWVEKTASDGAREILRPGMVLLKNYIPLSDQVKMVRICRELGLGEGGFYQPVFDHGSKLQLQMMCLGLDWDPQTKKYGKMRHLDGARPPAIPSTLSSLTEKAIQDAHNLIKIDLEESNVVDILPHMLPNICIVNFYNTSGRLGLHQDKDESRESLQKGLPVVSVSLGDSAEFLYGDQRDVDMAEKIKLESGDVLIFGGSSRHIFHGVASIVPDSAPAALRQVTGLRPGRLNLTFREF</sequence>
<feature type="binding site" evidence="6">
    <location>
        <position position="426"/>
    </location>
    <ligand>
        <name>Fe cation</name>
        <dbReference type="ChEBI" id="CHEBI:24875"/>
        <note>catalytic</note>
    </ligand>
</feature>
<dbReference type="InterPro" id="IPR004574">
    <property type="entry name" value="Alkb"/>
</dbReference>
<comment type="similarity">
    <text evidence="1">Belongs to the alkB family.</text>
</comment>
<accession>A0A7N0T6Q5</accession>
<keyword evidence="3" id="KW-0223">Dioxygenase</keyword>
<feature type="binding site" evidence="6">
    <location>
        <position position="424"/>
    </location>
    <ligand>
        <name>Fe cation</name>
        <dbReference type="ChEBI" id="CHEBI:24875"/>
        <note>catalytic</note>
    </ligand>
</feature>
<dbReference type="EnsemblPlants" id="Kaladp0024s0425.1.v1.1">
    <property type="protein sequence ID" value="Kaladp0024s0425.1.v1.1"/>
    <property type="gene ID" value="Kaladp0024s0425.v1.1"/>
</dbReference>
<dbReference type="SMR" id="A0A7N0T6Q5"/>
<evidence type="ECO:0000256" key="4">
    <source>
        <dbReference type="ARBA" id="ARBA00023002"/>
    </source>
</evidence>
<reference evidence="8" key="1">
    <citation type="submission" date="2021-01" db="UniProtKB">
        <authorList>
            <consortium name="EnsemblPlants"/>
        </authorList>
    </citation>
    <scope>IDENTIFICATION</scope>
</reference>